<keyword evidence="7" id="KW-0235">DNA replication</keyword>
<keyword evidence="11" id="KW-1185">Reference proteome</keyword>
<dbReference type="CDD" id="cd00840">
    <property type="entry name" value="MPP_Mre11_N"/>
    <property type="match status" value="1"/>
</dbReference>
<evidence type="ECO:0000256" key="2">
    <source>
        <dbReference type="ARBA" id="ARBA00011322"/>
    </source>
</evidence>
<comment type="similarity">
    <text evidence="1 7">Belongs to the SbcD family.</text>
</comment>
<dbReference type="GO" id="GO:0006260">
    <property type="term" value="P:DNA replication"/>
    <property type="evidence" value="ECO:0007669"/>
    <property type="project" value="UniProtKB-KW"/>
</dbReference>
<dbReference type="InterPro" id="IPR004593">
    <property type="entry name" value="SbcD"/>
</dbReference>
<sequence>MRLLHTADWHIGRVTRNGVSRDPDIREAIERILDIAREERPDLILHCGDVFDGLRPGYSELHWGIDKLRELADIAPTLVIAGNHDSGLLLELIGKLLGPSSRLRFVARPLPPAEGGIIDYGTAGGQRLRVAPLPFIHANRMIDHLDDPATWMAGYADRVDRIQQALARGLLDGYDPTRDVLILAAHLFVTGARWSQSERPLHVTDAYATHVERLPAVSYAAYGHIHRPQALPGSVSGRYAGSIVQLDFGEVGEEKEVVLVDLERGRPPRVRSLPLRAGRPLKRIEGSLEEIGRLAPEVGRAICQVIVRTEQPTPGLSETVAQLLPEAVVDVREDSAGTRLRVLSESDLDLETEPGFAQLFREYLGTRRLRAGSADRVLSIYDRLLASVEQEEPALFPEVEELEAVLPPGGRG</sequence>
<evidence type="ECO:0000313" key="10">
    <source>
        <dbReference type="EMBL" id="MBJ7598598.1"/>
    </source>
</evidence>
<gene>
    <name evidence="7" type="primary">sbcD</name>
    <name evidence="10" type="ORF">JF922_11000</name>
</gene>
<dbReference type="InterPro" id="IPR050535">
    <property type="entry name" value="DNA_Repair-Maintenance_Comp"/>
</dbReference>
<evidence type="ECO:0000259" key="9">
    <source>
        <dbReference type="Pfam" id="PF12320"/>
    </source>
</evidence>
<keyword evidence="4 7" id="KW-0540">Nuclease</keyword>
<dbReference type="InterPro" id="IPR029052">
    <property type="entry name" value="Metallo-depent_PP-like"/>
</dbReference>
<dbReference type="Proteomes" id="UP000612893">
    <property type="component" value="Unassembled WGS sequence"/>
</dbReference>
<dbReference type="AlphaFoldDB" id="A0A934KA86"/>
<evidence type="ECO:0000256" key="7">
    <source>
        <dbReference type="RuleBase" id="RU363069"/>
    </source>
</evidence>
<dbReference type="Gene3D" id="3.60.21.10">
    <property type="match status" value="1"/>
</dbReference>
<feature type="domain" description="Calcineurin-like phosphoesterase" evidence="8">
    <location>
        <begin position="1"/>
        <end position="228"/>
    </location>
</feature>
<keyword evidence="7" id="KW-0233">DNA recombination</keyword>
<accession>A0A934KA86</accession>
<dbReference type="GO" id="GO:0006310">
    <property type="term" value="P:DNA recombination"/>
    <property type="evidence" value="ECO:0007669"/>
    <property type="project" value="UniProtKB-KW"/>
</dbReference>
<evidence type="ECO:0000256" key="6">
    <source>
        <dbReference type="ARBA" id="ARBA00022839"/>
    </source>
</evidence>
<dbReference type="GO" id="GO:0004519">
    <property type="term" value="F:endonuclease activity"/>
    <property type="evidence" value="ECO:0007669"/>
    <property type="project" value="UniProtKB-KW"/>
</dbReference>
<dbReference type="Pfam" id="PF12320">
    <property type="entry name" value="SbcD_C"/>
    <property type="match status" value="1"/>
</dbReference>
<evidence type="ECO:0000313" key="11">
    <source>
        <dbReference type="Proteomes" id="UP000612893"/>
    </source>
</evidence>
<evidence type="ECO:0000256" key="5">
    <source>
        <dbReference type="ARBA" id="ARBA00022801"/>
    </source>
</evidence>
<organism evidence="10 11">
    <name type="scientific">Candidatus Nephthysia bennettiae</name>
    <dbReference type="NCBI Taxonomy" id="3127016"/>
    <lineage>
        <taxon>Bacteria</taxon>
        <taxon>Bacillati</taxon>
        <taxon>Candidatus Dormiibacterota</taxon>
        <taxon>Candidatus Dormibacteria</taxon>
        <taxon>Candidatus Dormibacterales</taxon>
        <taxon>Candidatus Dormibacteraceae</taxon>
        <taxon>Candidatus Nephthysia</taxon>
    </lineage>
</organism>
<name>A0A934KA86_9BACT</name>
<dbReference type="InterPro" id="IPR026843">
    <property type="entry name" value="SbcD_C"/>
</dbReference>
<evidence type="ECO:0000256" key="1">
    <source>
        <dbReference type="ARBA" id="ARBA00010555"/>
    </source>
</evidence>
<reference evidence="10" key="1">
    <citation type="submission" date="2020-10" db="EMBL/GenBank/DDBJ databases">
        <title>Ca. Dormibacterota MAGs.</title>
        <authorList>
            <person name="Montgomery K."/>
        </authorList>
    </citation>
    <scope>NUCLEOTIDE SEQUENCE [LARGE SCALE GENOMIC DNA]</scope>
    <source>
        <strain evidence="10">SC8812_S17_10</strain>
    </source>
</reference>
<dbReference type="InterPro" id="IPR004843">
    <property type="entry name" value="Calcineurin-like_PHP"/>
</dbReference>
<dbReference type="PANTHER" id="PTHR30337:SF0">
    <property type="entry name" value="NUCLEASE SBCCD SUBUNIT D"/>
    <property type="match status" value="1"/>
</dbReference>
<dbReference type="PANTHER" id="PTHR30337">
    <property type="entry name" value="COMPONENT OF ATP-DEPENDENT DSDNA EXONUCLEASE"/>
    <property type="match status" value="1"/>
</dbReference>
<dbReference type="InterPro" id="IPR041796">
    <property type="entry name" value="Mre11_N"/>
</dbReference>
<evidence type="ECO:0000256" key="4">
    <source>
        <dbReference type="ARBA" id="ARBA00022722"/>
    </source>
</evidence>
<proteinExistence type="inferred from homology"/>
<feature type="domain" description="Nuclease SbcCD subunit D C-terminal" evidence="9">
    <location>
        <begin position="279"/>
        <end position="364"/>
    </location>
</feature>
<keyword evidence="6 7" id="KW-0269">Exonuclease</keyword>
<dbReference type="Pfam" id="PF00149">
    <property type="entry name" value="Metallophos"/>
    <property type="match status" value="1"/>
</dbReference>
<comment type="caution">
    <text evidence="10">The sequence shown here is derived from an EMBL/GenBank/DDBJ whole genome shotgun (WGS) entry which is preliminary data.</text>
</comment>
<protein>
    <recommendedName>
        <fullName evidence="3 7">Nuclease SbcCD subunit D</fullName>
    </recommendedName>
</protein>
<dbReference type="GO" id="GO:0004527">
    <property type="term" value="F:exonuclease activity"/>
    <property type="evidence" value="ECO:0007669"/>
    <property type="project" value="UniProtKB-KW"/>
</dbReference>
<keyword evidence="5 7" id="KW-0378">Hydrolase</keyword>
<evidence type="ECO:0000259" key="8">
    <source>
        <dbReference type="Pfam" id="PF00149"/>
    </source>
</evidence>
<evidence type="ECO:0000256" key="3">
    <source>
        <dbReference type="ARBA" id="ARBA00013365"/>
    </source>
</evidence>
<comment type="subunit">
    <text evidence="2 7">Heterodimer of SbcC and SbcD.</text>
</comment>
<comment type="function">
    <text evidence="7">SbcCD cleaves DNA hairpin structures. These structures can inhibit DNA replication and are intermediates in certain DNA recombination reactions. The complex acts as a 3'-&gt;5' double strand exonuclease that can open hairpins. It also has a 5' single-strand endonuclease activity.</text>
</comment>
<keyword evidence="7" id="KW-0255">Endonuclease</keyword>
<dbReference type="EMBL" id="JAEKNR010000118">
    <property type="protein sequence ID" value="MBJ7598598.1"/>
    <property type="molecule type" value="Genomic_DNA"/>
</dbReference>
<dbReference type="RefSeq" id="WP_338201732.1">
    <property type="nucleotide sequence ID" value="NZ_JAEKNR010000118.1"/>
</dbReference>
<dbReference type="NCBIfam" id="TIGR00619">
    <property type="entry name" value="sbcd"/>
    <property type="match status" value="1"/>
</dbReference>
<dbReference type="SUPFAM" id="SSF56300">
    <property type="entry name" value="Metallo-dependent phosphatases"/>
    <property type="match status" value="1"/>
</dbReference>